<gene>
    <name evidence="1" type="ORF">BT63DRAFT_364280</name>
</gene>
<dbReference type="EMBL" id="MU004235">
    <property type="protein sequence ID" value="KAF2669559.1"/>
    <property type="molecule type" value="Genomic_DNA"/>
</dbReference>
<proteinExistence type="predicted"/>
<feature type="non-terminal residue" evidence="1">
    <location>
        <position position="1"/>
    </location>
</feature>
<evidence type="ECO:0000313" key="2">
    <source>
        <dbReference type="Proteomes" id="UP000799302"/>
    </source>
</evidence>
<feature type="non-terminal residue" evidence="1">
    <location>
        <position position="68"/>
    </location>
</feature>
<dbReference type="InterPro" id="IPR045992">
    <property type="entry name" value="DUF5948"/>
</dbReference>
<accession>A0A6A6UBC6</accession>
<name>A0A6A6UBC6_9PEZI</name>
<dbReference type="Proteomes" id="UP000799302">
    <property type="component" value="Unassembled WGS sequence"/>
</dbReference>
<dbReference type="OrthoDB" id="4932133at2759"/>
<protein>
    <submittedName>
        <fullName evidence="1">Uncharacterized protein</fullName>
    </submittedName>
</protein>
<keyword evidence="2" id="KW-1185">Reference proteome</keyword>
<sequence length="68" mass="7070">GGPQICTHNKDGSGGTNYQVTKDCCAAVKQKTYFNEAEKKCMGPGGWYDNAVNTGGMVDCCTSRGAGS</sequence>
<dbReference type="AlphaFoldDB" id="A0A6A6UBC6"/>
<dbReference type="Pfam" id="PF19373">
    <property type="entry name" value="DUF5948"/>
    <property type="match status" value="1"/>
</dbReference>
<reference evidence="1" key="1">
    <citation type="journal article" date="2020" name="Stud. Mycol.">
        <title>101 Dothideomycetes genomes: a test case for predicting lifestyles and emergence of pathogens.</title>
        <authorList>
            <person name="Haridas S."/>
            <person name="Albert R."/>
            <person name="Binder M."/>
            <person name="Bloem J."/>
            <person name="Labutti K."/>
            <person name="Salamov A."/>
            <person name="Andreopoulos B."/>
            <person name="Baker S."/>
            <person name="Barry K."/>
            <person name="Bills G."/>
            <person name="Bluhm B."/>
            <person name="Cannon C."/>
            <person name="Castanera R."/>
            <person name="Culley D."/>
            <person name="Daum C."/>
            <person name="Ezra D."/>
            <person name="Gonzalez J."/>
            <person name="Henrissat B."/>
            <person name="Kuo A."/>
            <person name="Liang C."/>
            <person name="Lipzen A."/>
            <person name="Lutzoni F."/>
            <person name="Magnuson J."/>
            <person name="Mondo S."/>
            <person name="Nolan M."/>
            <person name="Ohm R."/>
            <person name="Pangilinan J."/>
            <person name="Park H.-J."/>
            <person name="Ramirez L."/>
            <person name="Alfaro M."/>
            <person name="Sun H."/>
            <person name="Tritt A."/>
            <person name="Yoshinaga Y."/>
            <person name="Zwiers L.-H."/>
            <person name="Turgeon B."/>
            <person name="Goodwin S."/>
            <person name="Spatafora J."/>
            <person name="Crous P."/>
            <person name="Grigoriev I."/>
        </authorList>
    </citation>
    <scope>NUCLEOTIDE SEQUENCE</scope>
    <source>
        <strain evidence="1">CBS 115976</strain>
    </source>
</reference>
<evidence type="ECO:0000313" key="1">
    <source>
        <dbReference type="EMBL" id="KAF2669559.1"/>
    </source>
</evidence>
<organism evidence="1 2">
    <name type="scientific">Microthyrium microscopicum</name>
    <dbReference type="NCBI Taxonomy" id="703497"/>
    <lineage>
        <taxon>Eukaryota</taxon>
        <taxon>Fungi</taxon>
        <taxon>Dikarya</taxon>
        <taxon>Ascomycota</taxon>
        <taxon>Pezizomycotina</taxon>
        <taxon>Dothideomycetes</taxon>
        <taxon>Dothideomycetes incertae sedis</taxon>
        <taxon>Microthyriales</taxon>
        <taxon>Microthyriaceae</taxon>
        <taxon>Microthyrium</taxon>
    </lineage>
</organism>